<comment type="caution">
    <text evidence="3">Lacks conserved residue(s) required for the propagation of feature annotation.</text>
</comment>
<dbReference type="InterPro" id="IPR004101">
    <property type="entry name" value="Mur_ligase_C"/>
</dbReference>
<feature type="binding site" evidence="3">
    <location>
        <begin position="161"/>
        <end position="162"/>
    </location>
    <ligand>
        <name>UDP-N-acetyl-alpha-D-muramoyl-L-alanyl-D-glutamate</name>
        <dbReference type="ChEBI" id="CHEBI:83900"/>
    </ligand>
</feature>
<comment type="similarity">
    <text evidence="2 3">Belongs to the MurCDEF family. MurE subfamily.</text>
</comment>
<comment type="pathway">
    <text evidence="1 3 4">Cell wall biogenesis; peptidoglycan biosynthesis.</text>
</comment>
<evidence type="ECO:0000313" key="8">
    <source>
        <dbReference type="Proteomes" id="UP000051181"/>
    </source>
</evidence>
<dbReference type="GO" id="GO:0000287">
    <property type="term" value="F:magnesium ion binding"/>
    <property type="evidence" value="ECO:0007669"/>
    <property type="project" value="UniProtKB-UniRule"/>
</dbReference>
<dbReference type="GO" id="GO:0009252">
    <property type="term" value="P:peptidoglycan biosynthetic process"/>
    <property type="evidence" value="ECO:0007669"/>
    <property type="project" value="UniProtKB-UniRule"/>
</dbReference>
<dbReference type="GO" id="GO:0005737">
    <property type="term" value="C:cytoplasm"/>
    <property type="evidence" value="ECO:0007669"/>
    <property type="project" value="UniProtKB-SubCell"/>
</dbReference>
<protein>
    <recommendedName>
        <fullName evidence="3">UDP-N-acetylmuramyl-tripeptide synthetase</fullName>
        <ecNumber evidence="3">6.3.2.-</ecNumber>
    </recommendedName>
    <alternativeName>
        <fullName evidence="3">UDP-MurNAc-tripeptide synthetase</fullName>
    </alternativeName>
</protein>
<dbReference type="EC" id="6.3.2.-" evidence="3"/>
<dbReference type="InterPro" id="IPR036615">
    <property type="entry name" value="Mur_ligase_C_dom_sf"/>
</dbReference>
<dbReference type="InterPro" id="IPR013221">
    <property type="entry name" value="Mur_ligase_cen"/>
</dbReference>
<dbReference type="AlphaFoldDB" id="A0A0R1F4P2"/>
<dbReference type="SUPFAM" id="SSF63418">
    <property type="entry name" value="MurE/MurF N-terminal domain"/>
    <property type="match status" value="1"/>
</dbReference>
<dbReference type="SUPFAM" id="SSF53623">
    <property type="entry name" value="MurD-like peptide ligases, catalytic domain"/>
    <property type="match status" value="1"/>
</dbReference>
<dbReference type="EMBL" id="AZCN01000118">
    <property type="protein sequence ID" value="KRK14004.1"/>
    <property type="molecule type" value="Genomic_DNA"/>
</dbReference>
<dbReference type="Gene3D" id="3.90.190.20">
    <property type="entry name" value="Mur ligase, C-terminal domain"/>
    <property type="match status" value="1"/>
</dbReference>
<feature type="modified residue" description="N6-carboxylysine" evidence="3">
    <location>
        <position position="230"/>
    </location>
</feature>
<dbReference type="InterPro" id="IPR005761">
    <property type="entry name" value="UDP-N-AcMur-Glu-dNH2Pim_ligase"/>
</dbReference>
<name>A0A0R1F4P2_9LACO</name>
<comment type="function">
    <text evidence="3">Catalyzes the addition of an amino acid to the nucleotide precursor UDP-N-acetylmuramoyl-L-alanyl-D-glutamate (UMAG) in the biosynthesis of bacterial cell-wall peptidoglycan.</text>
</comment>
<organism evidence="7 8">
    <name type="scientific">Loigolactobacillus coryniformis subsp. coryniformis KCTC 3167 = DSM 20001</name>
    <dbReference type="NCBI Taxonomy" id="913848"/>
    <lineage>
        <taxon>Bacteria</taxon>
        <taxon>Bacillati</taxon>
        <taxon>Bacillota</taxon>
        <taxon>Bacilli</taxon>
        <taxon>Lactobacillales</taxon>
        <taxon>Lactobacillaceae</taxon>
        <taxon>Loigolactobacillus</taxon>
    </lineage>
</organism>
<evidence type="ECO:0000256" key="4">
    <source>
        <dbReference type="RuleBase" id="RU004135"/>
    </source>
</evidence>
<dbReference type="HAMAP" id="MF_00208">
    <property type="entry name" value="MurE"/>
    <property type="match status" value="1"/>
</dbReference>
<dbReference type="RefSeq" id="WP_010009054.1">
    <property type="nucleotide sequence ID" value="NZ_AZCN01000118.1"/>
</dbReference>
<keyword evidence="3" id="KW-0460">Magnesium</keyword>
<keyword evidence="3 7" id="KW-0436">Ligase</keyword>
<evidence type="ECO:0000259" key="6">
    <source>
        <dbReference type="Pfam" id="PF08245"/>
    </source>
</evidence>
<dbReference type="GO" id="GO:0051301">
    <property type="term" value="P:cell division"/>
    <property type="evidence" value="ECO:0007669"/>
    <property type="project" value="UniProtKB-KW"/>
</dbReference>
<feature type="binding site" evidence="3">
    <location>
        <position position="196"/>
    </location>
    <ligand>
        <name>UDP-N-acetyl-alpha-D-muramoyl-L-alanyl-D-glutamate</name>
        <dbReference type="ChEBI" id="CHEBI:83900"/>
    </ligand>
</feature>
<proteinExistence type="inferred from homology"/>
<keyword evidence="3" id="KW-0547">Nucleotide-binding</keyword>
<comment type="subcellular location">
    <subcellularLocation>
        <location evidence="3 4">Cytoplasm</location>
    </subcellularLocation>
</comment>
<gene>
    <name evidence="3" type="primary">murE</name>
    <name evidence="7" type="ORF">FD22_GL000298</name>
</gene>
<feature type="binding site" evidence="3">
    <location>
        <position position="188"/>
    </location>
    <ligand>
        <name>UDP-N-acetyl-alpha-D-muramoyl-L-alanyl-D-glutamate</name>
        <dbReference type="ChEBI" id="CHEBI:83900"/>
    </ligand>
</feature>
<dbReference type="PANTHER" id="PTHR23135">
    <property type="entry name" value="MUR LIGASE FAMILY MEMBER"/>
    <property type="match status" value="1"/>
</dbReference>
<dbReference type="eggNOG" id="COG0769">
    <property type="taxonomic scope" value="Bacteria"/>
</dbReference>
<dbReference type="GO" id="GO:0016881">
    <property type="term" value="F:acid-amino acid ligase activity"/>
    <property type="evidence" value="ECO:0007669"/>
    <property type="project" value="UniProtKB-UniRule"/>
</dbReference>
<keyword evidence="3" id="KW-0963">Cytoplasm</keyword>
<keyword evidence="3 4" id="KW-0573">Peptidoglycan synthesis</keyword>
<feature type="binding site" evidence="3">
    <location>
        <position position="38"/>
    </location>
    <ligand>
        <name>UDP-N-acetyl-alpha-D-muramoyl-L-alanyl-D-glutamate</name>
        <dbReference type="ChEBI" id="CHEBI:83900"/>
    </ligand>
</feature>
<dbReference type="NCBIfam" id="TIGR01085">
    <property type="entry name" value="murE"/>
    <property type="match status" value="1"/>
</dbReference>
<feature type="domain" description="Mur ligase central" evidence="6">
    <location>
        <begin position="114"/>
        <end position="335"/>
    </location>
</feature>
<keyword evidence="3" id="KW-0067">ATP-binding</keyword>
<dbReference type="InterPro" id="IPR036565">
    <property type="entry name" value="Mur-like_cat_sf"/>
</dbReference>
<dbReference type="Pfam" id="PF08245">
    <property type="entry name" value="Mur_ligase_M"/>
    <property type="match status" value="1"/>
</dbReference>
<keyword evidence="3 4" id="KW-0131">Cell cycle</keyword>
<comment type="cofactor">
    <cofactor evidence="3">
        <name>Mg(2+)</name>
        <dbReference type="ChEBI" id="CHEBI:18420"/>
    </cofactor>
</comment>
<keyword evidence="3 4" id="KW-0961">Cell wall biogenesis/degradation</keyword>
<evidence type="ECO:0000313" key="7">
    <source>
        <dbReference type="EMBL" id="KRK14004.1"/>
    </source>
</evidence>
<dbReference type="InterPro" id="IPR035911">
    <property type="entry name" value="MurE/MurF_N"/>
</dbReference>
<reference evidence="7 8" key="1">
    <citation type="journal article" date="2015" name="Genome Announc.">
        <title>Expanding the biotechnology potential of lactobacilli through comparative genomics of 213 strains and associated genera.</title>
        <authorList>
            <person name="Sun Z."/>
            <person name="Harris H.M."/>
            <person name="McCann A."/>
            <person name="Guo C."/>
            <person name="Argimon S."/>
            <person name="Zhang W."/>
            <person name="Yang X."/>
            <person name="Jeffery I.B."/>
            <person name="Cooney J.C."/>
            <person name="Kagawa T.F."/>
            <person name="Liu W."/>
            <person name="Song Y."/>
            <person name="Salvetti E."/>
            <person name="Wrobel A."/>
            <person name="Rasinkangas P."/>
            <person name="Parkhill J."/>
            <person name="Rea M.C."/>
            <person name="O'Sullivan O."/>
            <person name="Ritari J."/>
            <person name="Douillard F.P."/>
            <person name="Paul Ross R."/>
            <person name="Yang R."/>
            <person name="Briner A.E."/>
            <person name="Felis G.E."/>
            <person name="de Vos W.M."/>
            <person name="Barrangou R."/>
            <person name="Klaenhammer T.R."/>
            <person name="Caufield P.W."/>
            <person name="Cui Y."/>
            <person name="Zhang H."/>
            <person name="O'Toole P.W."/>
        </authorList>
    </citation>
    <scope>NUCLEOTIDE SEQUENCE [LARGE SCALE GENOMIC DNA]</scope>
    <source>
        <strain evidence="7 8">DSM 20001</strain>
    </source>
</reference>
<dbReference type="PATRIC" id="fig|913848.6.peg.299"/>
<evidence type="ECO:0000256" key="1">
    <source>
        <dbReference type="ARBA" id="ARBA00004752"/>
    </source>
</evidence>
<dbReference type="GO" id="GO:0071555">
    <property type="term" value="P:cell wall organization"/>
    <property type="evidence" value="ECO:0007669"/>
    <property type="project" value="UniProtKB-KW"/>
</dbReference>
<evidence type="ECO:0000256" key="3">
    <source>
        <dbReference type="HAMAP-Rule" id="MF_00208"/>
    </source>
</evidence>
<accession>A0A0R1F4P2</accession>
<feature type="domain" description="Mur ligase C-terminal" evidence="5">
    <location>
        <begin position="357"/>
        <end position="485"/>
    </location>
</feature>
<sequence>MQLQFAEITNLLNEHQLLVKSVIPDAVTPQVSAIAYDSRKSSANSLFFCKGAFKPEYLTAARQKGASAYMAEQEFTEGAGLAAFVVTDIQKAMALISAAFYGFPQNDLFIIAYTGTKGKTTSSYFTHNILKTATNNQTALFSTIDRIVGPRPEQEFKSHLTTPESLDLFHDMRTAVDSGMTHLVMEVSSQAYKKNRVYGLHFDVGVFLNITPDHIGPTEHPNFADYLHCKLQLLVNSRICVLNAETDHLNEIYRAAQATSQPEDIYLFAKQDFQPNQALPTIDFRYQSEEADLTASQFKLYARTDKARALAANGQYELSLPGNFNESNAVAAAITASLAGATTPAIATGLATAYVPGRMESLQTADHGTIYADYAHNYASMKALLSFLEGQQPDAKVIVVVGSPGNKGVSRRAGFGKVLTEYADVAFLTADDPGFEDPLKIAQEIDAHIDHSKVKVTIEVDRKKAIAAAIAASTTNDIVVLAGKGDDAFQKVNGVDTPYPTDMVVAKEIVRGLQA</sequence>
<dbReference type="Pfam" id="PF02875">
    <property type="entry name" value="Mur_ligase_C"/>
    <property type="match status" value="1"/>
</dbReference>
<dbReference type="GO" id="GO:0005524">
    <property type="term" value="F:ATP binding"/>
    <property type="evidence" value="ECO:0007669"/>
    <property type="project" value="UniProtKB-UniRule"/>
</dbReference>
<dbReference type="SUPFAM" id="SSF53244">
    <property type="entry name" value="MurD-like peptide ligases, peptide-binding domain"/>
    <property type="match status" value="1"/>
</dbReference>
<dbReference type="Gene3D" id="3.40.1390.10">
    <property type="entry name" value="MurE/MurF, N-terminal domain"/>
    <property type="match status" value="1"/>
</dbReference>
<dbReference type="UniPathway" id="UPA00219"/>
<dbReference type="GeneID" id="65916527"/>
<evidence type="ECO:0000259" key="5">
    <source>
        <dbReference type="Pfam" id="PF02875"/>
    </source>
</evidence>
<dbReference type="PANTHER" id="PTHR23135:SF4">
    <property type="entry name" value="UDP-N-ACETYLMURAMOYL-L-ALANYL-D-GLUTAMATE--2,6-DIAMINOPIMELATE LIGASE MURE HOMOLOG, CHLOROPLASTIC"/>
    <property type="match status" value="1"/>
</dbReference>
<dbReference type="Proteomes" id="UP000051181">
    <property type="component" value="Unassembled WGS sequence"/>
</dbReference>
<feature type="binding site" evidence="3">
    <location>
        <begin position="115"/>
        <end position="121"/>
    </location>
    <ligand>
        <name>ATP</name>
        <dbReference type="ChEBI" id="CHEBI:30616"/>
    </ligand>
</feature>
<dbReference type="NCBIfam" id="NF001130">
    <property type="entry name" value="PRK00139.2-4"/>
    <property type="match status" value="1"/>
</dbReference>
<dbReference type="GO" id="GO:0008360">
    <property type="term" value="P:regulation of cell shape"/>
    <property type="evidence" value="ECO:0007669"/>
    <property type="project" value="UniProtKB-KW"/>
</dbReference>
<keyword evidence="3 4" id="KW-0132">Cell division</keyword>
<keyword evidence="3 4" id="KW-0133">Cell shape</keyword>
<dbReference type="Gene3D" id="3.40.1190.10">
    <property type="entry name" value="Mur-like, catalytic domain"/>
    <property type="match status" value="1"/>
</dbReference>
<comment type="caution">
    <text evidence="7">The sequence shown here is derived from an EMBL/GenBank/DDBJ whole genome shotgun (WGS) entry which is preliminary data.</text>
</comment>
<evidence type="ECO:0000256" key="2">
    <source>
        <dbReference type="ARBA" id="ARBA00005898"/>
    </source>
</evidence>
<comment type="PTM">
    <text evidence="3">Carboxylation is probably crucial for Mg(2+) binding and, consequently, for the gamma-phosphate positioning of ATP.</text>
</comment>